<sequence>MSVALRRFLGLFCSISVEHLATKSLPLQQGLSSKKRTLRSVRFTLCAGPRPFQSSIYSVFRPEKGSFGILFHSIAVGGHIG</sequence>
<evidence type="ECO:0000313" key="2">
    <source>
        <dbReference type="Proteomes" id="UP001218218"/>
    </source>
</evidence>
<comment type="caution">
    <text evidence="1">The sequence shown here is derived from an EMBL/GenBank/DDBJ whole genome shotgun (WGS) entry which is preliminary data.</text>
</comment>
<accession>A0AAD6Z8G5</accession>
<protein>
    <submittedName>
        <fullName evidence="1">Uncharacterized protein</fullName>
    </submittedName>
</protein>
<reference evidence="1" key="1">
    <citation type="submission" date="2023-03" db="EMBL/GenBank/DDBJ databases">
        <title>Massive genome expansion in bonnet fungi (Mycena s.s.) driven by repeated elements and novel gene families across ecological guilds.</title>
        <authorList>
            <consortium name="Lawrence Berkeley National Laboratory"/>
            <person name="Harder C.B."/>
            <person name="Miyauchi S."/>
            <person name="Viragh M."/>
            <person name="Kuo A."/>
            <person name="Thoen E."/>
            <person name="Andreopoulos B."/>
            <person name="Lu D."/>
            <person name="Skrede I."/>
            <person name="Drula E."/>
            <person name="Henrissat B."/>
            <person name="Morin E."/>
            <person name="Kohler A."/>
            <person name="Barry K."/>
            <person name="LaButti K."/>
            <person name="Morin E."/>
            <person name="Salamov A."/>
            <person name="Lipzen A."/>
            <person name="Mereny Z."/>
            <person name="Hegedus B."/>
            <person name="Baldrian P."/>
            <person name="Stursova M."/>
            <person name="Weitz H."/>
            <person name="Taylor A."/>
            <person name="Grigoriev I.V."/>
            <person name="Nagy L.G."/>
            <person name="Martin F."/>
            <person name="Kauserud H."/>
        </authorList>
    </citation>
    <scope>NUCLEOTIDE SEQUENCE</scope>
    <source>
        <strain evidence="1">CBHHK002</strain>
    </source>
</reference>
<gene>
    <name evidence="1" type="ORF">DFH08DRAFT_453922</name>
</gene>
<dbReference type="Proteomes" id="UP001218218">
    <property type="component" value="Unassembled WGS sequence"/>
</dbReference>
<evidence type="ECO:0000313" key="1">
    <source>
        <dbReference type="EMBL" id="KAJ7311573.1"/>
    </source>
</evidence>
<dbReference type="EMBL" id="JARIHO010000075">
    <property type="protein sequence ID" value="KAJ7311573.1"/>
    <property type="molecule type" value="Genomic_DNA"/>
</dbReference>
<name>A0AAD6Z8G5_9AGAR</name>
<keyword evidence="2" id="KW-1185">Reference proteome</keyword>
<dbReference type="AlphaFoldDB" id="A0AAD6Z8G5"/>
<proteinExistence type="predicted"/>
<organism evidence="1 2">
    <name type="scientific">Mycena albidolilacea</name>
    <dbReference type="NCBI Taxonomy" id="1033008"/>
    <lineage>
        <taxon>Eukaryota</taxon>
        <taxon>Fungi</taxon>
        <taxon>Dikarya</taxon>
        <taxon>Basidiomycota</taxon>
        <taxon>Agaricomycotina</taxon>
        <taxon>Agaricomycetes</taxon>
        <taxon>Agaricomycetidae</taxon>
        <taxon>Agaricales</taxon>
        <taxon>Marasmiineae</taxon>
        <taxon>Mycenaceae</taxon>
        <taxon>Mycena</taxon>
    </lineage>
</organism>